<evidence type="ECO:0000313" key="1">
    <source>
        <dbReference type="EMBL" id="RGP36553.1"/>
    </source>
</evidence>
<comment type="caution">
    <text evidence="1">The sequence shown here is derived from an EMBL/GenBank/DDBJ whole genome shotgun (WGS) entry which is preliminary data.</text>
</comment>
<evidence type="ECO:0000313" key="2">
    <source>
        <dbReference type="Proteomes" id="UP000284547"/>
    </source>
</evidence>
<dbReference type="AlphaFoldDB" id="A0A411Z0F2"/>
<protein>
    <submittedName>
        <fullName evidence="1">Uncharacterized protein</fullName>
    </submittedName>
</protein>
<dbReference type="EMBL" id="QWEY01000008">
    <property type="protein sequence ID" value="RGP36553.1"/>
    <property type="molecule type" value="Genomic_DNA"/>
</dbReference>
<gene>
    <name evidence="1" type="ORF">D1012_15310</name>
</gene>
<accession>A0A411Z0F2</accession>
<proteinExistence type="predicted"/>
<keyword evidence="2" id="KW-1185">Reference proteome</keyword>
<organism evidence="1 2">
    <name type="scientific">Pseudotabrizicola alkalilacus</name>
    <dbReference type="NCBI Taxonomy" id="2305252"/>
    <lineage>
        <taxon>Bacteria</taxon>
        <taxon>Pseudomonadati</taxon>
        <taxon>Pseudomonadota</taxon>
        <taxon>Alphaproteobacteria</taxon>
        <taxon>Rhodobacterales</taxon>
        <taxon>Paracoccaceae</taxon>
        <taxon>Pseudotabrizicola</taxon>
    </lineage>
</organism>
<sequence>MMDCSVRRERLSGNRGYPPAVLARSWFGRVALQRIADGVLSVIIFEMFDQDAPPTINAADA</sequence>
<reference evidence="1 2" key="1">
    <citation type="submission" date="2018-08" db="EMBL/GenBank/DDBJ databases">
        <title>Flavobacterium tibetense sp. nov., isolated from a wetland YonghuCo on Tibetan Plateau.</title>
        <authorList>
            <person name="Phurbu D."/>
            <person name="Lu H."/>
            <person name="Xing P."/>
        </authorList>
    </citation>
    <scope>NUCLEOTIDE SEQUENCE [LARGE SCALE GENOMIC DNA]</scope>
    <source>
        <strain evidence="1 2">DJC</strain>
    </source>
</reference>
<dbReference type="Proteomes" id="UP000284547">
    <property type="component" value="Unassembled WGS sequence"/>
</dbReference>
<name>A0A411Z0F2_9RHOB</name>